<sequence>MVKSLTIIFLYLFIGDTISTLLNIPIPGNVIGMILLTISLKTNLIKLESVKPAADVLVKNMAFLFVPPGVGIMIYFDLIKKEFIPIVISYFFSTLAVLFIVGKVQQIMDKKNESNN</sequence>
<evidence type="ECO:0000256" key="1">
    <source>
        <dbReference type="ARBA" id="ARBA00004651"/>
    </source>
</evidence>
<comment type="subcellular location">
    <subcellularLocation>
        <location evidence="1">Cell membrane</location>
        <topology evidence="1">Multi-pass membrane protein</topology>
    </subcellularLocation>
</comment>
<dbReference type="Proteomes" id="UP000001520">
    <property type="component" value="Chromosome"/>
</dbReference>
<protein>
    <submittedName>
        <fullName evidence="7">LrgA family protein</fullName>
    </submittedName>
</protein>
<dbReference type="EMBL" id="AP011529">
    <property type="protein sequence ID" value="BAI80044.1"/>
    <property type="molecule type" value="Genomic_DNA"/>
</dbReference>
<evidence type="ECO:0000256" key="2">
    <source>
        <dbReference type="ARBA" id="ARBA00022475"/>
    </source>
</evidence>
<dbReference type="KEGG" id="ddf:DEFDS_0562"/>
<organism evidence="7 8">
    <name type="scientific">Deferribacter desulfuricans (strain DSM 14783 / JCM 11476 / NBRC 101012 / SSM1)</name>
    <dbReference type="NCBI Taxonomy" id="639282"/>
    <lineage>
        <taxon>Bacteria</taxon>
        <taxon>Pseudomonadati</taxon>
        <taxon>Deferribacterota</taxon>
        <taxon>Deferribacteres</taxon>
        <taxon>Deferribacterales</taxon>
        <taxon>Deferribacteraceae</taxon>
        <taxon>Deferribacter</taxon>
    </lineage>
</organism>
<dbReference type="InterPro" id="IPR005538">
    <property type="entry name" value="LrgA/CidA"/>
</dbReference>
<keyword evidence="8" id="KW-1185">Reference proteome</keyword>
<evidence type="ECO:0000256" key="3">
    <source>
        <dbReference type="ARBA" id="ARBA00022692"/>
    </source>
</evidence>
<gene>
    <name evidence="7" type="ordered locus">DEFDS_0562</name>
</gene>
<feature type="transmembrane region" description="Helical" evidence="6">
    <location>
        <begin position="82"/>
        <end position="101"/>
    </location>
</feature>
<dbReference type="GO" id="GO:0005886">
    <property type="term" value="C:plasma membrane"/>
    <property type="evidence" value="ECO:0007669"/>
    <property type="project" value="UniProtKB-SubCell"/>
</dbReference>
<dbReference type="eggNOG" id="COG1380">
    <property type="taxonomic scope" value="Bacteria"/>
</dbReference>
<accession>D3PBS1</accession>
<reference evidence="7 8" key="1">
    <citation type="journal article" date="2010" name="DNA Res.">
        <title>Bacterial lifestyle in a deep-sea hydrothermal vent chimney revealed by the genome sequence of the thermophilic bacterium Deferribacter desulfuricans SSM1.</title>
        <authorList>
            <person name="Takaki Y."/>
            <person name="Shimamura S."/>
            <person name="Nakagawa S."/>
            <person name="Fukuhara Y."/>
            <person name="Horikawa H."/>
            <person name="Ankai A."/>
            <person name="Harada T."/>
            <person name="Hosoyama A."/>
            <person name="Oguchi A."/>
            <person name="Fukui S."/>
            <person name="Fujita N."/>
            <person name="Takami H."/>
            <person name="Takai K."/>
        </authorList>
    </citation>
    <scope>NUCLEOTIDE SEQUENCE [LARGE SCALE GENOMIC DNA]</scope>
    <source>
        <strain evidence="8">DSM 14783 / JCM 11476 / NBRC 101012 / SSM1</strain>
    </source>
</reference>
<evidence type="ECO:0000256" key="4">
    <source>
        <dbReference type="ARBA" id="ARBA00022989"/>
    </source>
</evidence>
<evidence type="ECO:0000256" key="6">
    <source>
        <dbReference type="SAM" id="Phobius"/>
    </source>
</evidence>
<keyword evidence="5 6" id="KW-0472">Membrane</keyword>
<dbReference type="AlphaFoldDB" id="D3PBS1"/>
<dbReference type="OrthoDB" id="385012at2"/>
<dbReference type="PANTHER" id="PTHR33931:SF5">
    <property type="entry name" value="UPF0299 MEMBRANE PROTEIN YOHJ"/>
    <property type="match status" value="1"/>
</dbReference>
<evidence type="ECO:0000256" key="5">
    <source>
        <dbReference type="ARBA" id="ARBA00023136"/>
    </source>
</evidence>
<dbReference type="RefSeq" id="WP_013007292.1">
    <property type="nucleotide sequence ID" value="NC_013939.1"/>
</dbReference>
<feature type="transmembrane region" description="Helical" evidence="6">
    <location>
        <begin position="6"/>
        <end position="36"/>
    </location>
</feature>
<feature type="transmembrane region" description="Helical" evidence="6">
    <location>
        <begin position="57"/>
        <end position="76"/>
    </location>
</feature>
<name>D3PBS1_DEFDS</name>
<evidence type="ECO:0000313" key="8">
    <source>
        <dbReference type="Proteomes" id="UP000001520"/>
    </source>
</evidence>
<proteinExistence type="predicted"/>
<evidence type="ECO:0000313" key="7">
    <source>
        <dbReference type="EMBL" id="BAI80044.1"/>
    </source>
</evidence>
<dbReference type="PANTHER" id="PTHR33931">
    <property type="entry name" value="HOLIN-LIKE PROTEIN CIDA-RELATED"/>
    <property type="match status" value="1"/>
</dbReference>
<dbReference type="HOGENOM" id="CLU_113736_1_2_0"/>
<keyword evidence="3 6" id="KW-0812">Transmembrane</keyword>
<dbReference type="Pfam" id="PF03788">
    <property type="entry name" value="LrgA"/>
    <property type="match status" value="1"/>
</dbReference>
<keyword evidence="4 6" id="KW-1133">Transmembrane helix</keyword>
<keyword evidence="2" id="KW-1003">Cell membrane</keyword>
<dbReference type="STRING" id="639282.DEFDS_0562"/>